<protein>
    <submittedName>
        <fullName evidence="1">Uncharacterized protein</fullName>
    </submittedName>
</protein>
<organism evidence="1 2">
    <name type="scientific">Termitidicoccus mucosus</name>
    <dbReference type="NCBI Taxonomy" id="1184151"/>
    <lineage>
        <taxon>Bacteria</taxon>
        <taxon>Pseudomonadati</taxon>
        <taxon>Verrucomicrobiota</taxon>
        <taxon>Opitutia</taxon>
        <taxon>Opitutales</taxon>
        <taxon>Opitutaceae</taxon>
        <taxon>Termitidicoccus</taxon>
    </lineage>
</organism>
<sequence>MGLFSGFANATGLASLAGLLSPSGIPCVCPFKVLDQLKKLIPPVPTPFPEVPIPKLEQLDPLVTAAPAAPANQFIRARLDVLNKMRVPAPILAIPLDHIKLGQMEAVPPFVRMTEGMMKMKIDDPKMTVQLKGSLAGLVKNPLPPIPVPSLPPSPPPHVQKLSLAVTQMRMAKASLQVRLFPLDPSALVKLQAAVRAVAAIPPFPLEQMVPLAPLATLARVTSSLGIDIRAPRAMGHLANKLNAIAQLPPPPPYSPALPAVLNVLSIAQTYENIAGFFKLDLARLNVRDLQVKLNAGLKPVAEVMGNLTESLTPQQAANAQSWAKASQFFPALQLMENFDIKRIDFAPLNDLPPLPNIGPMTSYMKLGEAAGAAKKGAPKCPSCPLG</sequence>
<name>A0A178IKS9_9BACT</name>
<gene>
    <name evidence="1" type="ORF">AW736_07540</name>
</gene>
<dbReference type="STRING" id="1184151.AW736_07540"/>
<dbReference type="AlphaFoldDB" id="A0A178IKS9"/>
<dbReference type="EMBL" id="LRRQ01000056">
    <property type="protein sequence ID" value="OAM90490.1"/>
    <property type="molecule type" value="Genomic_DNA"/>
</dbReference>
<keyword evidence="2" id="KW-1185">Reference proteome</keyword>
<reference evidence="1 2" key="1">
    <citation type="submission" date="2016-01" db="EMBL/GenBank/DDBJ databases">
        <title>High potential of lignocellulose degradation of a new Verrucomicrobia species.</title>
        <authorList>
            <person name="Wang Y."/>
            <person name="Shi Y."/>
            <person name="Qiu Z."/>
            <person name="Liu S."/>
            <person name="Yang H."/>
        </authorList>
    </citation>
    <scope>NUCLEOTIDE SEQUENCE [LARGE SCALE GENOMIC DNA]</scope>
    <source>
        <strain evidence="1 2">TSB47</strain>
    </source>
</reference>
<evidence type="ECO:0000313" key="1">
    <source>
        <dbReference type="EMBL" id="OAM90490.1"/>
    </source>
</evidence>
<accession>A0A178IKS9</accession>
<evidence type="ECO:0000313" key="2">
    <source>
        <dbReference type="Proteomes" id="UP000078486"/>
    </source>
</evidence>
<dbReference type="Proteomes" id="UP000078486">
    <property type="component" value="Unassembled WGS sequence"/>
</dbReference>
<dbReference type="RefSeq" id="WP_068769566.1">
    <property type="nucleotide sequence ID" value="NZ_CP109796.1"/>
</dbReference>
<comment type="caution">
    <text evidence="1">The sequence shown here is derived from an EMBL/GenBank/DDBJ whole genome shotgun (WGS) entry which is preliminary data.</text>
</comment>
<proteinExistence type="predicted"/>